<dbReference type="SMART" id="SM00363">
    <property type="entry name" value="S4"/>
    <property type="match status" value="1"/>
</dbReference>
<dbReference type="SMART" id="SM01390">
    <property type="entry name" value="Ribosomal_S4"/>
    <property type="match status" value="1"/>
</dbReference>
<proteinExistence type="inferred from homology"/>
<dbReference type="InterPro" id="IPR005709">
    <property type="entry name" value="Ribosomal_uS4_bac-type"/>
</dbReference>
<dbReference type="InterPro" id="IPR001912">
    <property type="entry name" value="Ribosomal_uS4_N"/>
</dbReference>
<dbReference type="InterPro" id="IPR036986">
    <property type="entry name" value="S4_RNA-bd_sf"/>
</dbReference>
<organism evidence="9">
    <name type="scientific">marine metagenome</name>
    <dbReference type="NCBI Taxonomy" id="408172"/>
    <lineage>
        <taxon>unclassified sequences</taxon>
        <taxon>metagenomes</taxon>
        <taxon>ecological metagenomes</taxon>
    </lineage>
</organism>
<dbReference type="GO" id="GO:0042274">
    <property type="term" value="P:ribosomal small subunit biogenesis"/>
    <property type="evidence" value="ECO:0007669"/>
    <property type="project" value="TreeGrafter"/>
</dbReference>
<dbReference type="EMBL" id="UINC01214482">
    <property type="protein sequence ID" value="SVE39731.1"/>
    <property type="molecule type" value="Genomic_DNA"/>
</dbReference>
<evidence type="ECO:0000259" key="7">
    <source>
        <dbReference type="SMART" id="SM00363"/>
    </source>
</evidence>
<evidence type="ECO:0000256" key="6">
    <source>
        <dbReference type="SAM" id="MobiDB-lite"/>
    </source>
</evidence>
<dbReference type="AlphaFoldDB" id="A0A383D5R6"/>
<dbReference type="NCBIfam" id="NF003717">
    <property type="entry name" value="PRK05327.1"/>
    <property type="match status" value="1"/>
</dbReference>
<evidence type="ECO:0000259" key="8">
    <source>
        <dbReference type="SMART" id="SM01390"/>
    </source>
</evidence>
<dbReference type="NCBIfam" id="TIGR01017">
    <property type="entry name" value="rpsD_bact"/>
    <property type="match status" value="1"/>
</dbReference>
<dbReference type="Gene3D" id="3.10.290.10">
    <property type="entry name" value="RNA-binding S4 domain"/>
    <property type="match status" value="1"/>
</dbReference>
<keyword evidence="3" id="KW-0694">RNA-binding</keyword>
<keyword evidence="2" id="KW-0699">rRNA-binding</keyword>
<dbReference type="PROSITE" id="PS00632">
    <property type="entry name" value="RIBOSOMAL_S4"/>
    <property type="match status" value="1"/>
</dbReference>
<dbReference type="FunFam" id="3.10.290.10:FF:000001">
    <property type="entry name" value="30S ribosomal protein S4"/>
    <property type="match status" value="1"/>
</dbReference>
<name>A0A383D5R6_9ZZZZ</name>
<dbReference type="HAMAP" id="MF_01306_B">
    <property type="entry name" value="Ribosomal_uS4_B"/>
    <property type="match status" value="1"/>
</dbReference>
<keyword evidence="4" id="KW-0689">Ribosomal protein</keyword>
<feature type="region of interest" description="Disordered" evidence="6">
    <location>
        <begin position="18"/>
        <end position="43"/>
    </location>
</feature>
<evidence type="ECO:0000256" key="1">
    <source>
        <dbReference type="ARBA" id="ARBA00007465"/>
    </source>
</evidence>
<dbReference type="GO" id="GO:0019843">
    <property type="term" value="F:rRNA binding"/>
    <property type="evidence" value="ECO:0007669"/>
    <property type="project" value="UniProtKB-KW"/>
</dbReference>
<feature type="domain" description="Small ribosomal subunit protein uS4 N-terminal" evidence="8">
    <location>
        <begin position="3"/>
        <end position="92"/>
    </location>
</feature>
<feature type="non-terminal residue" evidence="9">
    <location>
        <position position="191"/>
    </location>
</feature>
<evidence type="ECO:0000313" key="9">
    <source>
        <dbReference type="EMBL" id="SVE39731.1"/>
    </source>
</evidence>
<dbReference type="Pfam" id="PF00163">
    <property type="entry name" value="Ribosomal_S4"/>
    <property type="match status" value="1"/>
</dbReference>
<dbReference type="CDD" id="cd00165">
    <property type="entry name" value="S4"/>
    <property type="match status" value="1"/>
</dbReference>
<feature type="compositionally biased region" description="Basic and acidic residues" evidence="6">
    <location>
        <begin position="28"/>
        <end position="39"/>
    </location>
</feature>
<sequence>MSTRKKPKYKVDRQLGVNLWGRPKSPYNKRETRPGEHGQKRIKQSNYSLQLSAKQKLKKYYGYVTERQFKKYYKQASAGKGDTGQILIQLLERRLDAVLYRMKFAPTIFASRQFISHGHVRVNDKKINIPSYRVKDGEQISLVEEFKQIPSVILAVQSKDRDVPEYLTVDYIKMKGVFVKSPVLKDVPYPV</sequence>
<gene>
    <name evidence="9" type="ORF">METZ01_LOCUS492585</name>
</gene>
<evidence type="ECO:0000256" key="5">
    <source>
        <dbReference type="ARBA" id="ARBA00023274"/>
    </source>
</evidence>
<evidence type="ECO:0000256" key="2">
    <source>
        <dbReference type="ARBA" id="ARBA00022730"/>
    </source>
</evidence>
<comment type="similarity">
    <text evidence="1">Belongs to the universal ribosomal protein uS4 family.</text>
</comment>
<feature type="domain" description="RNA-binding S4" evidence="7">
    <location>
        <begin position="93"/>
        <end position="158"/>
    </location>
</feature>
<reference evidence="9" key="1">
    <citation type="submission" date="2018-05" db="EMBL/GenBank/DDBJ databases">
        <authorList>
            <person name="Lanie J.A."/>
            <person name="Ng W.-L."/>
            <person name="Kazmierczak K.M."/>
            <person name="Andrzejewski T.M."/>
            <person name="Davidsen T.M."/>
            <person name="Wayne K.J."/>
            <person name="Tettelin H."/>
            <person name="Glass J.I."/>
            <person name="Rusch D."/>
            <person name="Podicherti R."/>
            <person name="Tsui H.-C.T."/>
            <person name="Winkler M.E."/>
        </authorList>
    </citation>
    <scope>NUCLEOTIDE SEQUENCE</scope>
</reference>
<dbReference type="InterPro" id="IPR022801">
    <property type="entry name" value="Ribosomal_uS4"/>
</dbReference>
<dbReference type="SUPFAM" id="SSF55174">
    <property type="entry name" value="Alpha-L RNA-binding motif"/>
    <property type="match status" value="1"/>
</dbReference>
<keyword evidence="5" id="KW-0687">Ribonucleoprotein</keyword>
<dbReference type="PANTHER" id="PTHR11831:SF4">
    <property type="entry name" value="SMALL RIBOSOMAL SUBUNIT PROTEIN US4M"/>
    <property type="match status" value="1"/>
</dbReference>
<dbReference type="PROSITE" id="PS50889">
    <property type="entry name" value="S4"/>
    <property type="match status" value="1"/>
</dbReference>
<dbReference type="PANTHER" id="PTHR11831">
    <property type="entry name" value="30S 40S RIBOSOMAL PROTEIN"/>
    <property type="match status" value="1"/>
</dbReference>
<accession>A0A383D5R6</accession>
<dbReference type="GO" id="GO:0003735">
    <property type="term" value="F:structural constituent of ribosome"/>
    <property type="evidence" value="ECO:0007669"/>
    <property type="project" value="InterPro"/>
</dbReference>
<dbReference type="GO" id="GO:0015935">
    <property type="term" value="C:small ribosomal subunit"/>
    <property type="evidence" value="ECO:0007669"/>
    <property type="project" value="InterPro"/>
</dbReference>
<dbReference type="GO" id="GO:0006412">
    <property type="term" value="P:translation"/>
    <property type="evidence" value="ECO:0007669"/>
    <property type="project" value="InterPro"/>
</dbReference>
<dbReference type="Pfam" id="PF01479">
    <property type="entry name" value="S4"/>
    <property type="match status" value="1"/>
</dbReference>
<evidence type="ECO:0000256" key="4">
    <source>
        <dbReference type="ARBA" id="ARBA00022980"/>
    </source>
</evidence>
<evidence type="ECO:0000256" key="3">
    <source>
        <dbReference type="ARBA" id="ARBA00022884"/>
    </source>
</evidence>
<dbReference type="Gene3D" id="1.10.1050.10">
    <property type="entry name" value="Ribosomal Protein S4 Delta 41, Chain A, domain 1"/>
    <property type="match status" value="1"/>
</dbReference>
<protein>
    <submittedName>
        <fullName evidence="9">Uncharacterized protein</fullName>
    </submittedName>
</protein>
<dbReference type="InterPro" id="IPR018079">
    <property type="entry name" value="Ribosomal_uS4_CS"/>
</dbReference>
<dbReference type="InterPro" id="IPR002942">
    <property type="entry name" value="S4_RNA-bd"/>
</dbReference>